<organism evidence="3 4">
    <name type="scientific">Tieghemostelium lacteum</name>
    <name type="common">Slime mold</name>
    <name type="synonym">Dictyostelium lacteum</name>
    <dbReference type="NCBI Taxonomy" id="361077"/>
    <lineage>
        <taxon>Eukaryota</taxon>
        <taxon>Amoebozoa</taxon>
        <taxon>Evosea</taxon>
        <taxon>Eumycetozoa</taxon>
        <taxon>Dictyostelia</taxon>
        <taxon>Dictyosteliales</taxon>
        <taxon>Raperosteliaceae</taxon>
        <taxon>Tieghemostelium</taxon>
    </lineage>
</organism>
<evidence type="ECO:0008006" key="5">
    <source>
        <dbReference type="Google" id="ProtNLM"/>
    </source>
</evidence>
<keyword evidence="2" id="KW-0472">Membrane</keyword>
<feature type="transmembrane region" description="Helical" evidence="2">
    <location>
        <begin position="104"/>
        <end position="130"/>
    </location>
</feature>
<dbReference type="Proteomes" id="UP000076078">
    <property type="component" value="Unassembled WGS sequence"/>
</dbReference>
<evidence type="ECO:0000313" key="4">
    <source>
        <dbReference type="Proteomes" id="UP000076078"/>
    </source>
</evidence>
<dbReference type="InParanoid" id="A0A151Z5B1"/>
<accession>A0A151Z5B1</accession>
<keyword evidence="1" id="KW-0175">Coiled coil</keyword>
<sequence>MITRFGISQFKKINYYNRSFNLINENTLNYKNSQIIGGKRNLFINVKKYESVKKVEDLKQEDLVYQSKNEKIFPKISTALNLQTVVGVASPMIGYLNHLSMSTVLMLGAFTVWSVAISAVGKGLMSCFVMKMYREKISDKIQVVQYDKNRNKVLDVPLHDIMKSTINDKSLPYMLLDGGTIFFFEKNGHLYKPEEFEYILSGQEYEKYITQKEEAEYEKYFKISQDKDLNTANQLLDHEIEQLDEQLQKLKSNTNQELDKEIADLDQQIKDLKQDKKDN</sequence>
<dbReference type="FunCoup" id="A0A151Z5B1">
    <property type="interactions" value="738"/>
</dbReference>
<reference evidence="3 4" key="1">
    <citation type="submission" date="2015-12" db="EMBL/GenBank/DDBJ databases">
        <title>Dictyostelia acquired genes for synthesis and detection of signals that induce cell-type specialization by lateral gene transfer from prokaryotes.</title>
        <authorList>
            <person name="Gloeckner G."/>
            <person name="Schaap P."/>
        </authorList>
    </citation>
    <scope>NUCLEOTIDE SEQUENCE [LARGE SCALE GENOMIC DNA]</scope>
    <source>
        <strain evidence="3 4">TK</strain>
    </source>
</reference>
<keyword evidence="4" id="KW-1185">Reference proteome</keyword>
<name>A0A151Z5B1_TIELA</name>
<evidence type="ECO:0000313" key="3">
    <source>
        <dbReference type="EMBL" id="KYQ88984.1"/>
    </source>
</evidence>
<gene>
    <name evidence="3" type="ORF">DLAC_10198</name>
</gene>
<feature type="coiled-coil region" evidence="1">
    <location>
        <begin position="229"/>
        <end position="275"/>
    </location>
</feature>
<keyword evidence="2" id="KW-1133">Transmembrane helix</keyword>
<dbReference type="OMA" id="CHINPGM"/>
<protein>
    <recommendedName>
        <fullName evidence="5">Transmembrane protein</fullName>
    </recommendedName>
</protein>
<comment type="caution">
    <text evidence="3">The sequence shown here is derived from an EMBL/GenBank/DDBJ whole genome shotgun (WGS) entry which is preliminary data.</text>
</comment>
<dbReference type="OrthoDB" id="20336at2759"/>
<dbReference type="EMBL" id="LODT01000042">
    <property type="protein sequence ID" value="KYQ88984.1"/>
    <property type="molecule type" value="Genomic_DNA"/>
</dbReference>
<keyword evidence="2" id="KW-0812">Transmembrane</keyword>
<evidence type="ECO:0000256" key="2">
    <source>
        <dbReference type="SAM" id="Phobius"/>
    </source>
</evidence>
<proteinExistence type="predicted"/>
<dbReference type="AlphaFoldDB" id="A0A151Z5B1"/>
<evidence type="ECO:0000256" key="1">
    <source>
        <dbReference type="SAM" id="Coils"/>
    </source>
</evidence>